<dbReference type="Proteomes" id="UP000735302">
    <property type="component" value="Unassembled WGS sequence"/>
</dbReference>
<comment type="caution">
    <text evidence="1">The sequence shown here is derived from an EMBL/GenBank/DDBJ whole genome shotgun (WGS) entry which is preliminary data.</text>
</comment>
<dbReference type="EMBL" id="BLXT01000945">
    <property type="protein sequence ID" value="GFN81826.1"/>
    <property type="molecule type" value="Genomic_DNA"/>
</dbReference>
<reference evidence="1 2" key="1">
    <citation type="journal article" date="2021" name="Elife">
        <title>Chloroplast acquisition without the gene transfer in kleptoplastic sea slugs, Plakobranchus ocellatus.</title>
        <authorList>
            <person name="Maeda T."/>
            <person name="Takahashi S."/>
            <person name="Yoshida T."/>
            <person name="Shimamura S."/>
            <person name="Takaki Y."/>
            <person name="Nagai Y."/>
            <person name="Toyoda A."/>
            <person name="Suzuki Y."/>
            <person name="Arimoto A."/>
            <person name="Ishii H."/>
            <person name="Satoh N."/>
            <person name="Nishiyama T."/>
            <person name="Hasebe M."/>
            <person name="Maruyama T."/>
            <person name="Minagawa J."/>
            <person name="Obokata J."/>
            <person name="Shigenobu S."/>
        </authorList>
    </citation>
    <scope>NUCLEOTIDE SEQUENCE [LARGE SCALE GENOMIC DNA]</scope>
</reference>
<evidence type="ECO:0000313" key="1">
    <source>
        <dbReference type="EMBL" id="GFN81826.1"/>
    </source>
</evidence>
<accession>A0AAV3YG42</accession>
<sequence>MVVMVMIVAIVLVMLVLVVMVNTEIVISMIIEVVVTIAIYGGDSNSGKCIGDHAGDNYSGDDDSGSGKNSNFNGNANDDCNGGDLWWLRISRYVRETCCTGLPLEENPSAGRFKEYEINKKARPIYPASGELTQVPAKGTGGMLVLNEILKSHMQDAREKARKTPAEENCHRLRTNLKLAFFLRGNESRTPSGLLSLSLLQEQEVIIMVRGVGGSVNSKSVLRSAWILLSRVRASPPVVEGLEA</sequence>
<organism evidence="1 2">
    <name type="scientific">Plakobranchus ocellatus</name>
    <dbReference type="NCBI Taxonomy" id="259542"/>
    <lineage>
        <taxon>Eukaryota</taxon>
        <taxon>Metazoa</taxon>
        <taxon>Spiralia</taxon>
        <taxon>Lophotrochozoa</taxon>
        <taxon>Mollusca</taxon>
        <taxon>Gastropoda</taxon>
        <taxon>Heterobranchia</taxon>
        <taxon>Euthyneura</taxon>
        <taxon>Panpulmonata</taxon>
        <taxon>Sacoglossa</taxon>
        <taxon>Placobranchoidea</taxon>
        <taxon>Plakobranchidae</taxon>
        <taxon>Plakobranchus</taxon>
    </lineage>
</organism>
<proteinExistence type="predicted"/>
<name>A0AAV3YG42_9GAST</name>
<protein>
    <submittedName>
        <fullName evidence="1">Uncharacterized protein</fullName>
    </submittedName>
</protein>
<evidence type="ECO:0000313" key="2">
    <source>
        <dbReference type="Proteomes" id="UP000735302"/>
    </source>
</evidence>
<dbReference type="AlphaFoldDB" id="A0AAV3YG42"/>
<gene>
    <name evidence="1" type="ORF">PoB_000833200</name>
</gene>
<keyword evidence="2" id="KW-1185">Reference proteome</keyword>